<comment type="caution">
    <text evidence="3">The sequence shown here is derived from an EMBL/GenBank/DDBJ whole genome shotgun (WGS) entry which is preliminary data.</text>
</comment>
<reference evidence="3 4" key="1">
    <citation type="journal article" date="2010" name="Int. J. Syst. Evol. Microbiol.">
        <title>Bacillus horneckiae sp. nov., isolated from a spacecraft-assembly clean room.</title>
        <authorList>
            <person name="Vaishampayan P."/>
            <person name="Probst A."/>
            <person name="Krishnamurthi S."/>
            <person name="Ghosh S."/>
            <person name="Osman S."/>
            <person name="McDowall A."/>
            <person name="Ruckmani A."/>
            <person name="Mayilraj S."/>
            <person name="Venkateswaran K."/>
        </authorList>
    </citation>
    <scope>NUCLEOTIDE SEQUENCE [LARGE SCALE GENOMIC DNA]</scope>
    <source>
        <strain evidence="4">1PO1SC</strain>
    </source>
</reference>
<sequence length="503" mass="58035">MSQGNPSCLRFSLEESVWFQKGQEVSQLISISLDPNITIQESEQYVTIQGALELTGEYHRDASSVNESDNGSVSTLRFIQTVEERDEGVCEFTHYFPVDITIPNNRIESINDIDVEVESFDYVFPERSCMKLNANLTITGLYGDQQHVAVQEEENNVLEFESAPRFNGVEEPNDELQETEEEKTEISFSLAPEEDGSEEFEPFAAEARKQPEKIKEEPILNQSHFQEEEPKSLEPFIVEARKQPEKIKEEPILNQSHFQEEEPKSLEPFIVEERKQPEKVKEEPVLNQSNFQEEEPKSLEPFVVEARKQSEKIKEEPVLNQSHSKEEPKNFKPLSAEGKEEPEIVKEEPVLSRSLPDEEFEESPAQMPEVSFMSQRYEEKKLEAKEIFEVKPVEEESFVEEVKSVHEEEAVLVESSSHEEEKQVKKKKSKKGMSLTEFFARKEEEVEVTKLKVCIVQQDDTIDIIAERYDISPQTLLRVNNLEINQDVYEGQALYIPATVTSY</sequence>
<proteinExistence type="predicted"/>
<dbReference type="CDD" id="cd00118">
    <property type="entry name" value="LysM"/>
    <property type="match status" value="1"/>
</dbReference>
<evidence type="ECO:0000259" key="2">
    <source>
        <dbReference type="PROSITE" id="PS51782"/>
    </source>
</evidence>
<dbReference type="SMART" id="SM00257">
    <property type="entry name" value="LysM"/>
    <property type="match status" value="1"/>
</dbReference>
<dbReference type="Gene3D" id="3.10.350.10">
    <property type="entry name" value="LysM domain"/>
    <property type="match status" value="1"/>
</dbReference>
<dbReference type="SUPFAM" id="SSF54106">
    <property type="entry name" value="LysM domain"/>
    <property type="match status" value="1"/>
</dbReference>
<dbReference type="PROSITE" id="PS51782">
    <property type="entry name" value="LYSM"/>
    <property type="match status" value="1"/>
</dbReference>
<feature type="region of interest" description="Disordered" evidence="1">
    <location>
        <begin position="162"/>
        <end position="198"/>
    </location>
</feature>
<feature type="compositionally biased region" description="Acidic residues" evidence="1">
    <location>
        <begin position="171"/>
        <end position="183"/>
    </location>
</feature>
<dbReference type="Proteomes" id="UP000233343">
    <property type="component" value="Unassembled WGS sequence"/>
</dbReference>
<keyword evidence="4" id="KW-1185">Reference proteome</keyword>
<dbReference type="EMBL" id="PISD01000011">
    <property type="protein sequence ID" value="PKG29833.1"/>
    <property type="molecule type" value="Genomic_DNA"/>
</dbReference>
<dbReference type="InterPro" id="IPR036779">
    <property type="entry name" value="LysM_dom_sf"/>
</dbReference>
<accession>A0A2N0ZK26</accession>
<feature type="compositionally biased region" description="Basic and acidic residues" evidence="1">
    <location>
        <begin position="258"/>
        <end position="284"/>
    </location>
</feature>
<organism evidence="3 4">
    <name type="scientific">Cytobacillus horneckiae</name>
    <dbReference type="NCBI Taxonomy" id="549687"/>
    <lineage>
        <taxon>Bacteria</taxon>
        <taxon>Bacillati</taxon>
        <taxon>Bacillota</taxon>
        <taxon>Bacilli</taxon>
        <taxon>Bacillales</taxon>
        <taxon>Bacillaceae</taxon>
        <taxon>Cytobacillus</taxon>
    </lineage>
</organism>
<evidence type="ECO:0000313" key="3">
    <source>
        <dbReference type="EMBL" id="PKG29833.1"/>
    </source>
</evidence>
<feature type="domain" description="LysM" evidence="2">
    <location>
        <begin position="452"/>
        <end position="496"/>
    </location>
</feature>
<dbReference type="RefSeq" id="WP_066191645.1">
    <property type="nucleotide sequence ID" value="NZ_JARMMB010000002.1"/>
</dbReference>
<feature type="compositionally biased region" description="Basic and acidic residues" evidence="1">
    <location>
        <begin position="337"/>
        <end position="350"/>
    </location>
</feature>
<name>A0A2N0ZK26_9BACI</name>
<gene>
    <name evidence="3" type="ORF">CWS20_06265</name>
</gene>
<evidence type="ECO:0000256" key="1">
    <source>
        <dbReference type="SAM" id="MobiDB-lite"/>
    </source>
</evidence>
<evidence type="ECO:0000313" key="4">
    <source>
        <dbReference type="Proteomes" id="UP000233343"/>
    </source>
</evidence>
<feature type="compositionally biased region" description="Basic and acidic residues" evidence="1">
    <location>
        <begin position="305"/>
        <end position="330"/>
    </location>
</feature>
<dbReference type="Pfam" id="PF20918">
    <property type="entry name" value="SPOCS_spoVID-N"/>
    <property type="match status" value="1"/>
</dbReference>
<dbReference type="Pfam" id="PF01476">
    <property type="entry name" value="LysM"/>
    <property type="match status" value="1"/>
</dbReference>
<protein>
    <submittedName>
        <fullName evidence="3">LysM peptidoglycan-binding domain-containing protein</fullName>
    </submittedName>
</protein>
<dbReference type="AlphaFoldDB" id="A0A2N0ZK26"/>
<feature type="region of interest" description="Disordered" evidence="1">
    <location>
        <begin position="247"/>
        <end position="371"/>
    </location>
</feature>
<dbReference type="InterPro" id="IPR018392">
    <property type="entry name" value="LysM"/>
</dbReference>
<dbReference type="InterPro" id="IPR048862">
    <property type="entry name" value="SPOCS_spoVID_N"/>
</dbReference>